<name>A0A0F7CJ47_PAEDU</name>
<dbReference type="EMBL" id="CP011114">
    <property type="protein sequence ID" value="AKG35255.1"/>
    <property type="molecule type" value="Genomic_DNA"/>
</dbReference>
<organism evidence="2 3">
    <name type="scientific">Paenibacillus durus ATCC 35681</name>
    <dbReference type="NCBI Taxonomy" id="1333534"/>
    <lineage>
        <taxon>Bacteria</taxon>
        <taxon>Bacillati</taxon>
        <taxon>Bacillota</taxon>
        <taxon>Bacilli</taxon>
        <taxon>Bacillales</taxon>
        <taxon>Paenibacillaceae</taxon>
        <taxon>Paenibacillus</taxon>
    </lineage>
</organism>
<dbReference type="PATRIC" id="fig|1333534.5.peg.2708"/>
<reference evidence="2 3" key="2">
    <citation type="journal article" date="2016" name="Genome Announc.">
        <title>Genome Sequence of a Gram-Positive Diazotroph, Paenibacillus durus Type Strain ATCC 35681.</title>
        <authorList>
            <person name="Halim M.A."/>
            <person name="Rahman A.Y."/>
            <person name="Sim K.S."/>
            <person name="Yam H.C."/>
            <person name="Rahim A.A."/>
            <person name="Ghazali A.H."/>
            <person name="Najimudin N."/>
        </authorList>
    </citation>
    <scope>NUCLEOTIDE SEQUENCE [LARGE SCALE GENOMIC DNA]</scope>
    <source>
        <strain evidence="2 3">ATCC 35681</strain>
    </source>
</reference>
<evidence type="ECO:0000256" key="1">
    <source>
        <dbReference type="SAM" id="Coils"/>
    </source>
</evidence>
<dbReference type="RefSeq" id="WP_025698397.1">
    <property type="nucleotide sequence ID" value="NZ_ASQQ01000600.1"/>
</dbReference>
<dbReference type="Proteomes" id="UP000034189">
    <property type="component" value="Chromosome"/>
</dbReference>
<evidence type="ECO:0000313" key="2">
    <source>
        <dbReference type="EMBL" id="AKG35255.1"/>
    </source>
</evidence>
<proteinExistence type="predicted"/>
<gene>
    <name evidence="2" type="ORF">VK70_12270</name>
</gene>
<feature type="coiled-coil region" evidence="1">
    <location>
        <begin position="82"/>
        <end position="109"/>
    </location>
</feature>
<protein>
    <submittedName>
        <fullName evidence="2">Uncharacterized protein</fullName>
    </submittedName>
</protein>
<evidence type="ECO:0000313" key="3">
    <source>
        <dbReference type="Proteomes" id="UP000034189"/>
    </source>
</evidence>
<dbReference type="AlphaFoldDB" id="A0A0F7CJ47"/>
<reference evidence="2 3" key="1">
    <citation type="submission" date="2015-03" db="EMBL/GenBank/DDBJ databases">
        <authorList>
            <person name="Abdul Halim M."/>
        </authorList>
    </citation>
    <scope>NUCLEOTIDE SEQUENCE [LARGE SCALE GENOMIC DNA]</scope>
    <source>
        <strain evidence="2 3">ATCC 35681</strain>
    </source>
</reference>
<sequence length="120" mass="14512">MRYELGQLTYDGYGNEYKVGDFRKNSKGKKEYWDGERWIDDFMWNKNDYKEPSSDNPFEYWANNQNQDIGPDNPFFETLPRHQQLMNEIREYSKIRDTAETEIQKCQDELFRLIGGAKFE</sequence>
<dbReference type="HOGENOM" id="CLU_2047343_0_0_9"/>
<keyword evidence="1" id="KW-0175">Coiled coil</keyword>
<accession>A0A0F7CJ47</accession>